<dbReference type="CDD" id="cd00085">
    <property type="entry name" value="HNHc"/>
    <property type="match status" value="1"/>
</dbReference>
<dbReference type="OrthoDB" id="5292295at2"/>
<dbReference type="InterPro" id="IPR003615">
    <property type="entry name" value="HNH_nuc"/>
</dbReference>
<keyword evidence="2" id="KW-0540">Nuclease</keyword>
<dbReference type="EMBL" id="FNYQ01000076">
    <property type="protein sequence ID" value="SEJ31803.1"/>
    <property type="molecule type" value="Genomic_DNA"/>
</dbReference>
<dbReference type="InterPro" id="IPR002711">
    <property type="entry name" value="HNH"/>
</dbReference>
<dbReference type="Proteomes" id="UP000199250">
    <property type="component" value="Unassembled WGS sequence"/>
</dbReference>
<evidence type="ECO:0000259" key="1">
    <source>
        <dbReference type="SMART" id="SM00507"/>
    </source>
</evidence>
<keyword evidence="2" id="KW-0378">Hydrolase</keyword>
<dbReference type="Pfam" id="PF01844">
    <property type="entry name" value="HNH"/>
    <property type="match status" value="1"/>
</dbReference>
<dbReference type="RefSeq" id="WP_090734091.1">
    <property type="nucleotide sequence ID" value="NZ_FNYQ01000076.1"/>
</dbReference>
<gene>
    <name evidence="2" type="ORF">SAMN04244572_03526</name>
</gene>
<dbReference type="GO" id="GO:0008270">
    <property type="term" value="F:zinc ion binding"/>
    <property type="evidence" value="ECO:0007669"/>
    <property type="project" value="InterPro"/>
</dbReference>
<dbReference type="GO" id="GO:0004519">
    <property type="term" value="F:endonuclease activity"/>
    <property type="evidence" value="ECO:0007669"/>
    <property type="project" value="UniProtKB-KW"/>
</dbReference>
<evidence type="ECO:0000313" key="3">
    <source>
        <dbReference type="Proteomes" id="UP000199250"/>
    </source>
</evidence>
<proteinExistence type="predicted"/>
<dbReference type="GO" id="GO:0003676">
    <property type="term" value="F:nucleic acid binding"/>
    <property type="evidence" value="ECO:0007669"/>
    <property type="project" value="InterPro"/>
</dbReference>
<dbReference type="Gene3D" id="1.10.30.50">
    <property type="match status" value="1"/>
</dbReference>
<protein>
    <submittedName>
        <fullName evidence="2">HNH endonuclease</fullName>
    </submittedName>
</protein>
<organism evidence="2 3">
    <name type="scientific">Azotobacter beijerinckii</name>
    <dbReference type="NCBI Taxonomy" id="170623"/>
    <lineage>
        <taxon>Bacteria</taxon>
        <taxon>Pseudomonadati</taxon>
        <taxon>Pseudomonadota</taxon>
        <taxon>Gammaproteobacteria</taxon>
        <taxon>Pseudomonadales</taxon>
        <taxon>Pseudomonadaceae</taxon>
        <taxon>Azotobacter</taxon>
    </lineage>
</organism>
<sequence length="102" mass="11516">MARLKALKPRIQTISQTIAKPAAVSERRMTGRKLQSRRFNVWLRDPCCATCRRVVEYPGGFELDHKVPLFKGGEDSEENCQILCSGPDGCHAKKTAEDLRGW</sequence>
<keyword evidence="2" id="KW-0255">Endonuclease</keyword>
<dbReference type="AlphaFoldDB" id="A0A1H6XRY0"/>
<feature type="domain" description="HNH nuclease" evidence="1">
    <location>
        <begin position="36"/>
        <end position="92"/>
    </location>
</feature>
<name>A0A1H6XRY0_9GAMM</name>
<reference evidence="2 3" key="1">
    <citation type="submission" date="2016-10" db="EMBL/GenBank/DDBJ databases">
        <authorList>
            <person name="de Groot N.N."/>
        </authorList>
    </citation>
    <scope>NUCLEOTIDE SEQUENCE [LARGE SCALE GENOMIC DNA]</scope>
    <source>
        <strain evidence="2 3">DSM 373</strain>
    </source>
</reference>
<evidence type="ECO:0000313" key="2">
    <source>
        <dbReference type="EMBL" id="SEJ31803.1"/>
    </source>
</evidence>
<dbReference type="SMART" id="SM00507">
    <property type="entry name" value="HNHc"/>
    <property type="match status" value="1"/>
</dbReference>
<accession>A0A1H6XRY0</accession>